<evidence type="ECO:0000313" key="10">
    <source>
        <dbReference type="Proteomes" id="UP001590950"/>
    </source>
</evidence>
<dbReference type="Proteomes" id="UP001590950">
    <property type="component" value="Unassembled WGS sequence"/>
</dbReference>
<keyword evidence="7 8" id="KW-0503">Monooxygenase</keyword>
<proteinExistence type="inferred from homology"/>
<evidence type="ECO:0000256" key="3">
    <source>
        <dbReference type="ARBA" id="ARBA00022617"/>
    </source>
</evidence>
<dbReference type="CDD" id="cd11063">
    <property type="entry name" value="CYP52"/>
    <property type="match status" value="1"/>
</dbReference>
<keyword evidence="10" id="KW-1185">Reference proteome</keyword>
<dbReference type="EMBL" id="JBEFKJ010000031">
    <property type="protein sequence ID" value="KAL2038668.1"/>
    <property type="molecule type" value="Genomic_DNA"/>
</dbReference>
<dbReference type="PANTHER" id="PTHR24287">
    <property type="entry name" value="P450, PUTATIVE (EUROFUNG)-RELATED"/>
    <property type="match status" value="1"/>
</dbReference>
<keyword evidence="3 8" id="KW-0349">Heme</keyword>
<gene>
    <name evidence="9" type="ORF">N7G274_008716</name>
</gene>
<evidence type="ECO:0000256" key="4">
    <source>
        <dbReference type="ARBA" id="ARBA00022723"/>
    </source>
</evidence>
<comment type="similarity">
    <text evidence="2 8">Belongs to the cytochrome P450 family.</text>
</comment>
<evidence type="ECO:0000256" key="7">
    <source>
        <dbReference type="ARBA" id="ARBA00023033"/>
    </source>
</evidence>
<reference evidence="9 10" key="1">
    <citation type="submission" date="2024-09" db="EMBL/GenBank/DDBJ databases">
        <title>Rethinking Asexuality: The Enigmatic Case of Functional Sexual Genes in Lepraria (Stereocaulaceae).</title>
        <authorList>
            <person name="Doellman M."/>
            <person name="Sun Y."/>
            <person name="Barcenas-Pena A."/>
            <person name="Lumbsch H.T."/>
            <person name="Grewe F."/>
        </authorList>
    </citation>
    <scope>NUCLEOTIDE SEQUENCE [LARGE SCALE GENOMIC DNA]</scope>
    <source>
        <strain evidence="9 10">Mercado 3170</strain>
    </source>
</reference>
<dbReference type="InterPro" id="IPR001128">
    <property type="entry name" value="Cyt_P450"/>
</dbReference>
<dbReference type="Pfam" id="PF00067">
    <property type="entry name" value="p450"/>
    <property type="match status" value="1"/>
</dbReference>
<evidence type="ECO:0008006" key="11">
    <source>
        <dbReference type="Google" id="ProtNLM"/>
    </source>
</evidence>
<dbReference type="PANTHER" id="PTHR24287:SF1">
    <property type="entry name" value="P450, PUTATIVE (EUROFUNG)-RELATED"/>
    <property type="match status" value="1"/>
</dbReference>
<evidence type="ECO:0000256" key="6">
    <source>
        <dbReference type="ARBA" id="ARBA00023004"/>
    </source>
</evidence>
<dbReference type="PROSITE" id="PS00086">
    <property type="entry name" value="CYTOCHROME_P450"/>
    <property type="match status" value="1"/>
</dbReference>
<protein>
    <recommendedName>
        <fullName evidence="11">Cytochrome P450</fullName>
    </recommendedName>
</protein>
<dbReference type="InterPro" id="IPR017972">
    <property type="entry name" value="Cyt_P450_CS"/>
</dbReference>
<organism evidence="9 10">
    <name type="scientific">Stereocaulon virgatum</name>
    <dbReference type="NCBI Taxonomy" id="373712"/>
    <lineage>
        <taxon>Eukaryota</taxon>
        <taxon>Fungi</taxon>
        <taxon>Dikarya</taxon>
        <taxon>Ascomycota</taxon>
        <taxon>Pezizomycotina</taxon>
        <taxon>Lecanoromycetes</taxon>
        <taxon>OSLEUM clade</taxon>
        <taxon>Lecanoromycetidae</taxon>
        <taxon>Lecanorales</taxon>
        <taxon>Lecanorineae</taxon>
        <taxon>Stereocaulaceae</taxon>
        <taxon>Stereocaulon</taxon>
    </lineage>
</organism>
<dbReference type="Gene3D" id="1.10.630.10">
    <property type="entry name" value="Cytochrome P450"/>
    <property type="match status" value="1"/>
</dbReference>
<evidence type="ECO:0000313" key="9">
    <source>
        <dbReference type="EMBL" id="KAL2038668.1"/>
    </source>
</evidence>
<accession>A0ABR3ZZ56</accession>
<comment type="caution">
    <text evidence="9">The sequence shown here is derived from an EMBL/GenBank/DDBJ whole genome shotgun (WGS) entry which is preliminary data.</text>
</comment>
<keyword evidence="5 8" id="KW-0560">Oxidoreductase</keyword>
<dbReference type="PRINTS" id="PR00385">
    <property type="entry name" value="P450"/>
</dbReference>
<evidence type="ECO:0000256" key="1">
    <source>
        <dbReference type="ARBA" id="ARBA00001971"/>
    </source>
</evidence>
<dbReference type="InterPro" id="IPR047146">
    <property type="entry name" value="Cyt_P450_E_CYP52_fungi"/>
</dbReference>
<evidence type="ECO:0000256" key="8">
    <source>
        <dbReference type="RuleBase" id="RU000461"/>
    </source>
</evidence>
<dbReference type="SUPFAM" id="SSF48264">
    <property type="entry name" value="Cytochrome P450"/>
    <property type="match status" value="1"/>
</dbReference>
<evidence type="ECO:0000256" key="5">
    <source>
        <dbReference type="ARBA" id="ARBA00023002"/>
    </source>
</evidence>
<dbReference type="InterPro" id="IPR036396">
    <property type="entry name" value="Cyt_P450_sf"/>
</dbReference>
<evidence type="ECO:0000256" key="2">
    <source>
        <dbReference type="ARBA" id="ARBA00010617"/>
    </source>
</evidence>
<name>A0ABR3ZZ56_9LECA</name>
<keyword evidence="4 8" id="KW-0479">Metal-binding</keyword>
<keyword evidence="6 8" id="KW-0408">Iron</keyword>
<dbReference type="InterPro" id="IPR002401">
    <property type="entry name" value="Cyt_P450_E_grp-I"/>
</dbReference>
<dbReference type="PRINTS" id="PR00463">
    <property type="entry name" value="EP450I"/>
</dbReference>
<comment type="cofactor">
    <cofactor evidence="1">
        <name>heme</name>
        <dbReference type="ChEBI" id="CHEBI:30413"/>
    </cofactor>
</comment>
<sequence length="547" mass="62786">MLAPVHLTTICLCAALLLYYSYLQITTLIVSRRFARLHGCKPAKADRHWDPILGLDFVISTILAVRGKYQLEDLQDRFNRIGHTFTSDVLGDKLIFTDEPKNAQAVLATQFPDFDIGELRRQATVKLLGHGIFNADGAYWEHSRALIRPNFVRKQVGDLRFMEHHVMTMISYLPSDGTPVNIQDFFFRMTMDTATEFLFGKSINSLRPDATAESKQFSWAFDYALGCIAQKMRFGKFHWLYHGRRYTEACKYIHDHVRPIIRHAVEYRQAKRYFDKDALMMKNYKKGARAANAEKTALSYSPSLEESKDGKLNEIANENDQEERYVFLYELAKQTASEQELRDQVINTLIAGRDTTASLMSSTLFVLSRRPDIWAKLRAEFAFLSGNPPTFEQIKELKYLRFVLNETLRLFPVVPIEAKFANKDTLLPRGGGVDGQNPVFVQKGQMVVWILYSMHRRTDLWGSDAAEFKPERWEGLLPGFNFLPFNGGPRICPGQQFALTEASYTIVRLCQQFSKIEVVPGQENRPWRESLNLTVSVTGGVNVRCWK</sequence>